<gene>
    <name evidence="1" type="ORF">BU23DRAFT_115154</name>
</gene>
<reference evidence="1" key="1">
    <citation type="journal article" date="2020" name="Stud. Mycol.">
        <title>101 Dothideomycetes genomes: a test case for predicting lifestyles and emergence of pathogens.</title>
        <authorList>
            <person name="Haridas S."/>
            <person name="Albert R."/>
            <person name="Binder M."/>
            <person name="Bloem J."/>
            <person name="Labutti K."/>
            <person name="Salamov A."/>
            <person name="Andreopoulos B."/>
            <person name="Baker S."/>
            <person name="Barry K."/>
            <person name="Bills G."/>
            <person name="Bluhm B."/>
            <person name="Cannon C."/>
            <person name="Castanera R."/>
            <person name="Culley D."/>
            <person name="Daum C."/>
            <person name="Ezra D."/>
            <person name="Gonzalez J."/>
            <person name="Henrissat B."/>
            <person name="Kuo A."/>
            <person name="Liang C."/>
            <person name="Lipzen A."/>
            <person name="Lutzoni F."/>
            <person name="Magnuson J."/>
            <person name="Mondo S."/>
            <person name="Nolan M."/>
            <person name="Ohm R."/>
            <person name="Pangilinan J."/>
            <person name="Park H.-J."/>
            <person name="Ramirez L."/>
            <person name="Alfaro M."/>
            <person name="Sun H."/>
            <person name="Tritt A."/>
            <person name="Yoshinaga Y."/>
            <person name="Zwiers L.-H."/>
            <person name="Turgeon B."/>
            <person name="Goodwin S."/>
            <person name="Spatafora J."/>
            <person name="Crous P."/>
            <person name="Grigoriev I."/>
        </authorList>
    </citation>
    <scope>NUCLEOTIDE SEQUENCE</scope>
    <source>
        <strain evidence="1">CBS 107.79</strain>
    </source>
</reference>
<protein>
    <submittedName>
        <fullName evidence="1">Uncharacterized protein</fullName>
    </submittedName>
</protein>
<dbReference type="EMBL" id="ML976675">
    <property type="protein sequence ID" value="KAF1974331.1"/>
    <property type="molecule type" value="Genomic_DNA"/>
</dbReference>
<evidence type="ECO:0000313" key="2">
    <source>
        <dbReference type="Proteomes" id="UP000800036"/>
    </source>
</evidence>
<organism evidence="1 2">
    <name type="scientific">Bimuria novae-zelandiae CBS 107.79</name>
    <dbReference type="NCBI Taxonomy" id="1447943"/>
    <lineage>
        <taxon>Eukaryota</taxon>
        <taxon>Fungi</taxon>
        <taxon>Dikarya</taxon>
        <taxon>Ascomycota</taxon>
        <taxon>Pezizomycotina</taxon>
        <taxon>Dothideomycetes</taxon>
        <taxon>Pleosporomycetidae</taxon>
        <taxon>Pleosporales</taxon>
        <taxon>Massarineae</taxon>
        <taxon>Didymosphaeriaceae</taxon>
        <taxon>Bimuria</taxon>
    </lineage>
</organism>
<evidence type="ECO:0000313" key="1">
    <source>
        <dbReference type="EMBL" id="KAF1974331.1"/>
    </source>
</evidence>
<sequence>MGLSCNATKSSDAFYRMTFHHLTLVLCVVRYLANSALHSDITLTTFSPSLEPRNQKSRPFQMASLGMHGVQDGVEINESTVCPAAREVWCLPSALDSQTAPPCRLLTVGRLSWLLSLRRENHGLQFGTFTGGLSRASTAMCETTAFEVEAA</sequence>
<name>A0A6A5VB13_9PLEO</name>
<keyword evidence="2" id="KW-1185">Reference proteome</keyword>
<accession>A0A6A5VB13</accession>
<dbReference type="AlphaFoldDB" id="A0A6A5VB13"/>
<proteinExistence type="predicted"/>
<dbReference type="Proteomes" id="UP000800036">
    <property type="component" value="Unassembled WGS sequence"/>
</dbReference>